<dbReference type="Pfam" id="PF12014">
    <property type="entry name" value="Cyclin_D1_bind"/>
    <property type="match status" value="1"/>
</dbReference>
<dbReference type="GO" id="GO:0042651">
    <property type="term" value="C:thylakoid membrane"/>
    <property type="evidence" value="ECO:0007669"/>
    <property type="project" value="TreeGrafter"/>
</dbReference>
<dbReference type="AlphaFoldDB" id="A0A5D2S0U2"/>
<gene>
    <name evidence="2" type="ORF">E1A91_D13G056900v1</name>
</gene>
<keyword evidence="3" id="KW-1185">Reference proteome</keyword>
<dbReference type="Proteomes" id="UP000323597">
    <property type="component" value="Chromosome D13"/>
</dbReference>
<organism evidence="2 3">
    <name type="scientific">Gossypium mustelinum</name>
    <name type="common">Cotton</name>
    <name type="synonym">Gossypium caicoense</name>
    <dbReference type="NCBI Taxonomy" id="34275"/>
    <lineage>
        <taxon>Eukaryota</taxon>
        <taxon>Viridiplantae</taxon>
        <taxon>Streptophyta</taxon>
        <taxon>Embryophyta</taxon>
        <taxon>Tracheophyta</taxon>
        <taxon>Spermatophyta</taxon>
        <taxon>Magnoliopsida</taxon>
        <taxon>eudicotyledons</taxon>
        <taxon>Gunneridae</taxon>
        <taxon>Pentapetalae</taxon>
        <taxon>rosids</taxon>
        <taxon>malvids</taxon>
        <taxon>Malvales</taxon>
        <taxon>Malvaceae</taxon>
        <taxon>Malvoideae</taxon>
        <taxon>Gossypium</taxon>
    </lineage>
</organism>
<reference evidence="2 3" key="1">
    <citation type="submission" date="2019-07" db="EMBL/GenBank/DDBJ databases">
        <title>WGS assembly of Gossypium mustelinum.</title>
        <authorList>
            <person name="Chen Z.J."/>
            <person name="Sreedasyam A."/>
            <person name="Ando A."/>
            <person name="Song Q."/>
            <person name="De L."/>
            <person name="Hulse-Kemp A."/>
            <person name="Ding M."/>
            <person name="Ye W."/>
            <person name="Kirkbride R."/>
            <person name="Jenkins J."/>
            <person name="Plott C."/>
            <person name="Lovell J."/>
            <person name="Lin Y.-M."/>
            <person name="Vaughn R."/>
            <person name="Liu B."/>
            <person name="Li W."/>
            <person name="Simpson S."/>
            <person name="Scheffler B."/>
            <person name="Saski C."/>
            <person name="Grover C."/>
            <person name="Hu G."/>
            <person name="Conover J."/>
            <person name="Carlson J."/>
            <person name="Shu S."/>
            <person name="Boston L."/>
            <person name="Williams M."/>
            <person name="Peterson D."/>
            <person name="Mcgee K."/>
            <person name="Jones D."/>
            <person name="Wendel J."/>
            <person name="Stelly D."/>
            <person name="Grimwood J."/>
            <person name="Schmutz J."/>
        </authorList>
    </citation>
    <scope>NUCLEOTIDE SEQUENCE [LARGE SCALE GENOMIC DNA]</scope>
    <source>
        <strain evidence="2">1408120.09</strain>
    </source>
</reference>
<dbReference type="GO" id="GO:0010343">
    <property type="term" value="P:singlet oxygen-mediated programmed cell death"/>
    <property type="evidence" value="ECO:0007669"/>
    <property type="project" value="InterPro"/>
</dbReference>
<accession>A0A5D2S0U2</accession>
<feature type="compositionally biased region" description="Acidic residues" evidence="1">
    <location>
        <begin position="292"/>
        <end position="315"/>
    </location>
</feature>
<feature type="region of interest" description="Disordered" evidence="1">
    <location>
        <begin position="260"/>
        <end position="318"/>
    </location>
</feature>
<evidence type="ECO:0008006" key="4">
    <source>
        <dbReference type="Google" id="ProtNLM"/>
    </source>
</evidence>
<protein>
    <recommendedName>
        <fullName evidence="4">UVR domain-containing protein</fullName>
    </recommendedName>
</protein>
<evidence type="ECO:0000256" key="1">
    <source>
        <dbReference type="SAM" id="MobiDB-lite"/>
    </source>
</evidence>
<dbReference type="PANTHER" id="PTHR33917:SF3">
    <property type="entry name" value="PROTEIN EXECUTER 1, CHLOROPLASTIC"/>
    <property type="match status" value="1"/>
</dbReference>
<evidence type="ECO:0000313" key="3">
    <source>
        <dbReference type="Proteomes" id="UP000323597"/>
    </source>
</evidence>
<dbReference type="InterPro" id="IPR044680">
    <property type="entry name" value="EX1/2"/>
</dbReference>
<name>A0A5D2S0U2_GOSMU</name>
<dbReference type="EMBL" id="CM017661">
    <property type="protein sequence ID" value="TYI45715.1"/>
    <property type="molecule type" value="Genomic_DNA"/>
</dbReference>
<feature type="compositionally biased region" description="Polar residues" evidence="1">
    <location>
        <begin position="263"/>
        <end position="272"/>
    </location>
</feature>
<evidence type="ECO:0000313" key="2">
    <source>
        <dbReference type="EMBL" id="TYI45715.1"/>
    </source>
</evidence>
<feature type="region of interest" description="Disordered" evidence="1">
    <location>
        <begin position="456"/>
        <end position="475"/>
    </location>
</feature>
<sequence>MASIPTPSPGNLTFPSHQFPSFKRSFYYPPARFPDSTLCRCSDNSSDNNSVSWRWDSAVVDVIKSAVKRFDSYLNPFRKHPAETGGVSENRRRRRDEEGDWDWDQWKKHFEQVDEQERLLSLLKAQLYEAVCKEDYEDAARLKVAIAAASTNDTVGRTMSHLNKAVVEERFEDAAFLRDTAGTGLVGWWAGLSDDTKDPHGLIIRITAEHGRYVARSFSPRQLTTASAGMPLFEIFLTVNKKGEYKQQAVYLKKRRVFPDPSKVSSKTSGATSRRVPSVTSEDKSDLFVVSTEDDEDGDYEDDDDDDDVAEDGSDVGEGLTSFQNLLQDMIPGVKVKVLKVSAPGKVDQDFISKVIEQIIDEDDEDKDAEVESIELDDELKSENDHERDQLEMDVDSGFIDSDKRGEIAVKVVVGGLVEKLSGSVPALDSVRVPAKLVKKGQLTFSFSIEEDVNQQVSSLKTKGSTDRKPKAQSQRSVDNIMFDLAKFIGSGRDKIPLKVLKDVGELINLTLNQAQNHQPLSGSTTFHRIETAASPDPLNGLYVGAHGLYTSEVIHLRRKFGQWQGDSGTKEPSDLEFYEYVEAEKLTGDPYVPAGQVARYKGQGRLAEPGFRNPRWVDGELVILDGKYIKGGPVVGFVYWAPEYHFLVFFNRLRLQP</sequence>
<dbReference type="PANTHER" id="PTHR33917">
    <property type="entry name" value="PROTEIN EXECUTER 1, CHLOROPLASTIC"/>
    <property type="match status" value="1"/>
</dbReference>
<proteinExistence type="predicted"/>